<dbReference type="PANTHER" id="PTHR30535:SF34">
    <property type="entry name" value="MOLYBDATE-BINDING PROTEIN MOLA"/>
    <property type="match status" value="1"/>
</dbReference>
<dbReference type="EMBL" id="AMZY02000010">
    <property type="protein sequence ID" value="EMS33197.1"/>
    <property type="molecule type" value="Genomic_DNA"/>
</dbReference>
<sequence>MFFIFFCSPKEVEKQKYLNEIKPAYATGFTFWKGEGFLVLEVKKAYAGQNNSIRYLIRTSADSDFPEESFEAVVVLPAERVVLTATTQIPHLDYLGKTDALIGFPNLDLISSPAARGRIAAGEIEDLGAGPQSNIERIIDLNPDWVQISTLGNELSNLDLLRKAGVPAILNGDYLEQHPLGRAEWIKVTGALLGKSAEADSIFRVLEKEYLGAIALVKQQNLMRPRVLAGIMYQDVWYLPGGDSWAAKLLESAGADYLFSNIEGTGSAELSYEYVLDRAMDADVWIGVADFPSLEEMGVADRRYQDFKAFQTGEVYTYALKKGPTGGLEYFELGYLRPDWILKDLIKVLHPELLPDYQPYFYQKIDAK</sequence>
<dbReference type="InterPro" id="IPR002491">
    <property type="entry name" value="ABC_transptr_periplasmic_BD"/>
</dbReference>
<feature type="domain" description="Fe/B12 periplasmic-binding" evidence="1">
    <location>
        <begin position="80"/>
        <end position="353"/>
    </location>
</feature>
<protein>
    <submittedName>
        <fullName evidence="2">Periplasmic-binding protein of ABC transporter</fullName>
    </submittedName>
</protein>
<evidence type="ECO:0000259" key="1">
    <source>
        <dbReference type="PROSITE" id="PS50983"/>
    </source>
</evidence>
<dbReference type="GO" id="GO:0071281">
    <property type="term" value="P:cellular response to iron ion"/>
    <property type="evidence" value="ECO:0007669"/>
    <property type="project" value="TreeGrafter"/>
</dbReference>
<gene>
    <name evidence="2" type="ORF">C943_00474</name>
</gene>
<evidence type="ECO:0000313" key="2">
    <source>
        <dbReference type="EMBL" id="EMS33197.1"/>
    </source>
</evidence>
<accession>M7XXG9</accession>
<dbReference type="eggNOG" id="COG0614">
    <property type="taxonomic scope" value="Bacteria"/>
</dbReference>
<dbReference type="RefSeq" id="WP_008627395.1">
    <property type="nucleotide sequence ID" value="NZ_AMZY02000010.1"/>
</dbReference>
<dbReference type="Proteomes" id="UP000010953">
    <property type="component" value="Unassembled WGS sequence"/>
</dbReference>
<dbReference type="InterPro" id="IPR050902">
    <property type="entry name" value="ABC_Transporter_SBP"/>
</dbReference>
<dbReference type="STRING" id="1239962.C943_00474"/>
<evidence type="ECO:0000313" key="3">
    <source>
        <dbReference type="Proteomes" id="UP000010953"/>
    </source>
</evidence>
<keyword evidence="3" id="KW-1185">Reference proteome</keyword>
<dbReference type="Gene3D" id="3.40.50.1980">
    <property type="entry name" value="Nitrogenase molybdenum iron protein domain"/>
    <property type="match status" value="2"/>
</dbReference>
<dbReference type="InParanoid" id="M7XXG9"/>
<dbReference type="Pfam" id="PF01497">
    <property type="entry name" value="Peripla_BP_2"/>
    <property type="match status" value="1"/>
</dbReference>
<dbReference type="PROSITE" id="PS50983">
    <property type="entry name" value="FE_B12_PBP"/>
    <property type="match status" value="1"/>
</dbReference>
<proteinExistence type="predicted"/>
<name>M7XXG9_9BACT</name>
<dbReference type="PANTHER" id="PTHR30535">
    <property type="entry name" value="VITAMIN B12-BINDING PROTEIN"/>
    <property type="match status" value="1"/>
</dbReference>
<reference evidence="2" key="1">
    <citation type="submission" date="2013-01" db="EMBL/GenBank/DDBJ databases">
        <title>Genome assembly of Mariniradius saccharolyticus AK6.</title>
        <authorList>
            <person name="Vaidya B."/>
            <person name="Khatri I."/>
            <person name="Tanuku N.R.S."/>
            <person name="Subramanian S."/>
            <person name="Pinnaka A."/>
        </authorList>
    </citation>
    <scope>NUCLEOTIDE SEQUENCE [LARGE SCALE GENOMIC DNA]</scope>
    <source>
        <strain evidence="2">AK6</strain>
    </source>
</reference>
<organism evidence="2 3">
    <name type="scientific">Mariniradius saccharolyticus AK6</name>
    <dbReference type="NCBI Taxonomy" id="1239962"/>
    <lineage>
        <taxon>Bacteria</taxon>
        <taxon>Pseudomonadati</taxon>
        <taxon>Bacteroidota</taxon>
        <taxon>Cytophagia</taxon>
        <taxon>Cytophagales</taxon>
        <taxon>Cyclobacteriaceae</taxon>
        <taxon>Mariniradius</taxon>
    </lineage>
</organism>
<dbReference type="AlphaFoldDB" id="M7XXG9"/>
<comment type="caution">
    <text evidence="2">The sequence shown here is derived from an EMBL/GenBank/DDBJ whole genome shotgun (WGS) entry which is preliminary data.</text>
</comment>
<dbReference type="SUPFAM" id="SSF53807">
    <property type="entry name" value="Helical backbone' metal receptor"/>
    <property type="match status" value="1"/>
</dbReference>